<evidence type="ECO:0000313" key="1">
    <source>
        <dbReference type="EMBL" id="PWD52057.1"/>
    </source>
</evidence>
<dbReference type="Proteomes" id="UP000245166">
    <property type="component" value="Unassembled WGS sequence"/>
</dbReference>
<protein>
    <submittedName>
        <fullName evidence="1">Uncharacterized protein</fullName>
    </submittedName>
</protein>
<reference evidence="1 2" key="1">
    <citation type="submission" date="2018-03" db="EMBL/GenBank/DDBJ databases">
        <title>Genome assembly of novel Miniimonas species PCH200.</title>
        <authorList>
            <person name="Thakur V."/>
            <person name="Kumar V."/>
            <person name="Singh D."/>
        </authorList>
    </citation>
    <scope>NUCLEOTIDE SEQUENCE [LARGE SCALE GENOMIC DNA]</scope>
    <source>
        <strain evidence="1 2">PCH200</strain>
    </source>
</reference>
<evidence type="ECO:0000313" key="2">
    <source>
        <dbReference type="Proteomes" id="UP000245166"/>
    </source>
</evidence>
<sequence length="137" mass="14416">MLSGLGLAACASTSEGQAPDDVVCPAIGWFNTLTVTLEGDSAGVDDMKLCLGEDCYPKDEPATDGSDLADSVGVEREATRSRWTFALMSHAPDEVTVRTYDASGTMLTDDLVAPGWRRTGGSEECGGPHFGRATVRL</sequence>
<dbReference type="AlphaFoldDB" id="A0A2U1ZYJ4"/>
<comment type="caution">
    <text evidence="1">The sequence shown here is derived from an EMBL/GenBank/DDBJ whole genome shotgun (WGS) entry which is preliminary data.</text>
</comment>
<organism evidence="1 2">
    <name type="scientific">Serinibacter arcticus</name>
    <dbReference type="NCBI Taxonomy" id="1655435"/>
    <lineage>
        <taxon>Bacteria</taxon>
        <taxon>Bacillati</taxon>
        <taxon>Actinomycetota</taxon>
        <taxon>Actinomycetes</taxon>
        <taxon>Micrococcales</taxon>
        <taxon>Beutenbergiaceae</taxon>
        <taxon>Serinibacter</taxon>
    </lineage>
</organism>
<proteinExistence type="predicted"/>
<name>A0A2U1ZYJ4_9MICO</name>
<dbReference type="EMBL" id="PYHR01000002">
    <property type="protein sequence ID" value="PWD52057.1"/>
    <property type="molecule type" value="Genomic_DNA"/>
</dbReference>
<gene>
    <name evidence="1" type="ORF">C8046_16800</name>
</gene>
<accession>A0A2U1ZYJ4</accession>
<keyword evidence="2" id="KW-1185">Reference proteome</keyword>